<dbReference type="Proteomes" id="UP000559809">
    <property type="component" value="Unassembled WGS sequence"/>
</dbReference>
<evidence type="ECO:0000313" key="2">
    <source>
        <dbReference type="EMBL" id="NYT49993.1"/>
    </source>
</evidence>
<proteinExistence type="predicted"/>
<gene>
    <name evidence="2" type="ORF">H0A72_11795</name>
</gene>
<dbReference type="PROSITE" id="PS50995">
    <property type="entry name" value="HTH_MARR_2"/>
    <property type="match status" value="1"/>
</dbReference>
<comment type="caution">
    <text evidence="2">The sequence shown here is derived from an EMBL/GenBank/DDBJ whole genome shotgun (WGS) entry which is preliminary data.</text>
</comment>
<protein>
    <submittedName>
        <fullName evidence="2">MarR family transcriptional regulator</fullName>
    </submittedName>
</protein>
<dbReference type="InterPro" id="IPR000835">
    <property type="entry name" value="HTH_MarR-typ"/>
</dbReference>
<dbReference type="PANTHER" id="PTHR33164:SF95">
    <property type="entry name" value="TRANSCRIPTIONAL REGULATOR"/>
    <property type="match status" value="1"/>
</dbReference>
<dbReference type="AlphaFoldDB" id="A0A853FZF8"/>
<name>A0A853FZF8_9BURK</name>
<feature type="domain" description="HTH marR-type" evidence="1">
    <location>
        <begin position="19"/>
        <end position="148"/>
    </location>
</feature>
<dbReference type="GO" id="GO:0006950">
    <property type="term" value="P:response to stress"/>
    <property type="evidence" value="ECO:0007669"/>
    <property type="project" value="TreeGrafter"/>
</dbReference>
<dbReference type="SMART" id="SM00347">
    <property type="entry name" value="HTH_MARR"/>
    <property type="match status" value="1"/>
</dbReference>
<keyword evidence="3" id="KW-1185">Reference proteome</keyword>
<dbReference type="RefSeq" id="WP_180155461.1">
    <property type="nucleotide sequence ID" value="NZ_JACCEM010000005.1"/>
</dbReference>
<dbReference type="GO" id="GO:0003700">
    <property type="term" value="F:DNA-binding transcription factor activity"/>
    <property type="evidence" value="ECO:0007669"/>
    <property type="project" value="InterPro"/>
</dbReference>
<dbReference type="EMBL" id="JACCEM010000005">
    <property type="protein sequence ID" value="NYT49993.1"/>
    <property type="molecule type" value="Genomic_DNA"/>
</dbReference>
<dbReference type="SUPFAM" id="SSF46785">
    <property type="entry name" value="Winged helix' DNA-binding domain"/>
    <property type="match status" value="1"/>
</dbReference>
<dbReference type="Gene3D" id="1.10.10.10">
    <property type="entry name" value="Winged helix-like DNA-binding domain superfamily/Winged helix DNA-binding domain"/>
    <property type="match status" value="1"/>
</dbReference>
<dbReference type="InterPro" id="IPR039422">
    <property type="entry name" value="MarR/SlyA-like"/>
</dbReference>
<dbReference type="PANTHER" id="PTHR33164">
    <property type="entry name" value="TRANSCRIPTIONAL REGULATOR, MARR FAMILY"/>
    <property type="match status" value="1"/>
</dbReference>
<evidence type="ECO:0000313" key="3">
    <source>
        <dbReference type="Proteomes" id="UP000559809"/>
    </source>
</evidence>
<evidence type="ECO:0000259" key="1">
    <source>
        <dbReference type="PROSITE" id="PS50995"/>
    </source>
</evidence>
<reference evidence="2 3" key="1">
    <citation type="submission" date="2020-07" db="EMBL/GenBank/DDBJ databases">
        <title>Taxonomic revisions and descriptions of new bacterial species based on genomic comparisons in the high-G+C-content subgroup of the family Alcaligenaceae.</title>
        <authorList>
            <person name="Szabo A."/>
            <person name="Felfoldi T."/>
        </authorList>
    </citation>
    <scope>NUCLEOTIDE SEQUENCE [LARGE SCALE GENOMIC DNA]</scope>
    <source>
        <strain evidence="2 3">LMG 24012</strain>
    </source>
</reference>
<dbReference type="Pfam" id="PF01047">
    <property type="entry name" value="MarR"/>
    <property type="match status" value="1"/>
</dbReference>
<sequence length="160" mass="17933">MTRNARPSQVEPLQLDTLPGHLIRRLHQITAGIYTQEVGEKSVTQVQFAALQALRNHPGVDQRTLAKLIALDASTTGGVIDRLEARGLVDRRLSPNDRRVKLLYITHEGEALLDRLVPLMLRAQERMLEPLAPEQRAQFMEMLAVLVSVNNELSRAPGME</sequence>
<dbReference type="PRINTS" id="PR00598">
    <property type="entry name" value="HTHMARR"/>
</dbReference>
<organism evidence="2 3">
    <name type="scientific">Parapusillimonas granuli</name>
    <dbReference type="NCBI Taxonomy" id="380911"/>
    <lineage>
        <taxon>Bacteria</taxon>
        <taxon>Pseudomonadati</taxon>
        <taxon>Pseudomonadota</taxon>
        <taxon>Betaproteobacteria</taxon>
        <taxon>Burkholderiales</taxon>
        <taxon>Alcaligenaceae</taxon>
        <taxon>Parapusillimonas</taxon>
    </lineage>
</organism>
<dbReference type="InterPro" id="IPR036390">
    <property type="entry name" value="WH_DNA-bd_sf"/>
</dbReference>
<accession>A0A853FZF8</accession>
<dbReference type="InterPro" id="IPR036388">
    <property type="entry name" value="WH-like_DNA-bd_sf"/>
</dbReference>